<feature type="compositionally biased region" description="Basic residues" evidence="1">
    <location>
        <begin position="120"/>
        <end position="141"/>
    </location>
</feature>
<proteinExistence type="predicted"/>
<dbReference type="OrthoDB" id="435460at2759"/>
<evidence type="ECO:0000256" key="1">
    <source>
        <dbReference type="SAM" id="MobiDB-lite"/>
    </source>
</evidence>
<feature type="region of interest" description="Disordered" evidence="1">
    <location>
        <begin position="64"/>
        <end position="159"/>
    </location>
</feature>
<accession>A0A2V3J3S2</accession>
<organism evidence="2 3">
    <name type="scientific">Gracilariopsis chorda</name>
    <dbReference type="NCBI Taxonomy" id="448386"/>
    <lineage>
        <taxon>Eukaryota</taxon>
        <taxon>Rhodophyta</taxon>
        <taxon>Florideophyceae</taxon>
        <taxon>Rhodymeniophycidae</taxon>
        <taxon>Gracilariales</taxon>
        <taxon>Gracilariaceae</taxon>
        <taxon>Gracilariopsis</taxon>
    </lineage>
</organism>
<feature type="region of interest" description="Disordered" evidence="1">
    <location>
        <begin position="251"/>
        <end position="349"/>
    </location>
</feature>
<feature type="compositionally biased region" description="Basic and acidic residues" evidence="1">
    <location>
        <begin position="253"/>
        <end position="280"/>
    </location>
</feature>
<evidence type="ECO:0000313" key="2">
    <source>
        <dbReference type="EMBL" id="PXF48772.1"/>
    </source>
</evidence>
<reference evidence="2 3" key="1">
    <citation type="journal article" date="2018" name="Mol. Biol. Evol.">
        <title>Analysis of the draft genome of the red seaweed Gracilariopsis chorda provides insights into genome size evolution in Rhodophyta.</title>
        <authorList>
            <person name="Lee J."/>
            <person name="Yang E.C."/>
            <person name="Graf L."/>
            <person name="Yang J.H."/>
            <person name="Qiu H."/>
            <person name="Zel Zion U."/>
            <person name="Chan C.X."/>
            <person name="Stephens T.G."/>
            <person name="Weber A.P.M."/>
            <person name="Boo G.H."/>
            <person name="Boo S.M."/>
            <person name="Kim K.M."/>
            <person name="Shin Y."/>
            <person name="Jung M."/>
            <person name="Lee S.J."/>
            <person name="Yim H.S."/>
            <person name="Lee J.H."/>
            <person name="Bhattacharya D."/>
            <person name="Yoon H.S."/>
        </authorList>
    </citation>
    <scope>NUCLEOTIDE SEQUENCE [LARGE SCALE GENOMIC DNA]</scope>
    <source>
        <strain evidence="2 3">SKKU-2015</strain>
        <tissue evidence="2">Whole body</tissue>
    </source>
</reference>
<feature type="compositionally biased region" description="Basic and acidic residues" evidence="1">
    <location>
        <begin position="307"/>
        <end position="323"/>
    </location>
</feature>
<protein>
    <submittedName>
        <fullName evidence="2">Uncharacterized protein</fullName>
    </submittedName>
</protein>
<gene>
    <name evidence="2" type="ORF">BWQ96_01328</name>
</gene>
<keyword evidence="3" id="KW-1185">Reference proteome</keyword>
<evidence type="ECO:0000313" key="3">
    <source>
        <dbReference type="Proteomes" id="UP000247409"/>
    </source>
</evidence>
<name>A0A2V3J3S2_9FLOR</name>
<sequence length="406" mass="46680">MAEKTVSHPGNPGSHIISLIDPLSRPSPRGYALHSIEYVQSCIDAGKLLELEDFRVSPRNGIVPSRKAASLRWPSSRQQRINQAMSASHQRGYAKQNGHEKYEEAGTERLEDSDENGNGRHSRKRQRKAHHIERSRKKSRVAVKQDQYHSKPKSFENDHDAIEPIANADDVNGPIDESAQKVKHKIKRERNELETACPKHAGHRWTMVEDNTIIRLCAKVRRKFSKTGVSATKLSPIEAWEDLEKQGLLPENRGADECRERAEKLQSTRSQELENRHTVEQKANNYVVRRPLTSPSDIDEDEIEPYYGKREGKSHPPHLEQRAKGPPPKQNQKRGTLGRQIEKRADKAKDFIRRNVRLLSSETKMTQRRVFQVLRSTFGDVAEAREALLRERQEMEQGKRRRHSKA</sequence>
<feature type="compositionally biased region" description="Basic and acidic residues" evidence="1">
    <location>
        <begin position="340"/>
        <end position="349"/>
    </location>
</feature>
<feature type="compositionally biased region" description="Basic and acidic residues" evidence="1">
    <location>
        <begin position="146"/>
        <end position="159"/>
    </location>
</feature>
<dbReference type="AlphaFoldDB" id="A0A2V3J3S2"/>
<dbReference type="Proteomes" id="UP000247409">
    <property type="component" value="Unassembled WGS sequence"/>
</dbReference>
<feature type="compositionally biased region" description="Polar residues" evidence="1">
    <location>
        <begin position="73"/>
        <end position="89"/>
    </location>
</feature>
<comment type="caution">
    <text evidence="2">The sequence shown here is derived from an EMBL/GenBank/DDBJ whole genome shotgun (WGS) entry which is preliminary data.</text>
</comment>
<dbReference type="EMBL" id="NBIV01000011">
    <property type="protein sequence ID" value="PXF48772.1"/>
    <property type="molecule type" value="Genomic_DNA"/>
</dbReference>
<feature type="compositionally biased region" description="Basic and acidic residues" evidence="1">
    <location>
        <begin position="97"/>
        <end position="110"/>
    </location>
</feature>